<evidence type="ECO:0000256" key="3">
    <source>
        <dbReference type="ARBA" id="ARBA00012572"/>
    </source>
</evidence>
<evidence type="ECO:0000313" key="11">
    <source>
        <dbReference type="EMBL" id="MBK3332971.1"/>
    </source>
</evidence>
<dbReference type="PANTHER" id="PTHR42894">
    <property type="entry name" value="N-(5'-PHOSPHORIBOSYL)ANTHRANILATE ISOMERASE"/>
    <property type="match status" value="1"/>
</dbReference>
<evidence type="ECO:0000256" key="8">
    <source>
        <dbReference type="ARBA" id="ARBA00023235"/>
    </source>
</evidence>
<evidence type="ECO:0000256" key="4">
    <source>
        <dbReference type="ARBA" id="ARBA00022272"/>
    </source>
</evidence>
<dbReference type="EC" id="5.3.1.24" evidence="3 9"/>
<dbReference type="EMBL" id="JAACYA010000002">
    <property type="protein sequence ID" value="MBK3332971.1"/>
    <property type="molecule type" value="Genomic_DNA"/>
</dbReference>
<accession>A0ABS1GJ81</accession>
<dbReference type="CDD" id="cd00405">
    <property type="entry name" value="PRAI"/>
    <property type="match status" value="1"/>
</dbReference>
<dbReference type="HAMAP" id="MF_00135">
    <property type="entry name" value="PRAI"/>
    <property type="match status" value="1"/>
</dbReference>
<dbReference type="Gene3D" id="3.20.20.70">
    <property type="entry name" value="Aldolase class I"/>
    <property type="match status" value="1"/>
</dbReference>
<evidence type="ECO:0000256" key="7">
    <source>
        <dbReference type="ARBA" id="ARBA00023141"/>
    </source>
</evidence>
<keyword evidence="6 9" id="KW-0822">Tryptophan biosynthesis</keyword>
<dbReference type="RefSeq" id="WP_338046123.1">
    <property type="nucleotide sequence ID" value="NZ_JAACYA010000002.1"/>
</dbReference>
<evidence type="ECO:0000256" key="1">
    <source>
        <dbReference type="ARBA" id="ARBA00001164"/>
    </source>
</evidence>
<organism evidence="11 12">
    <name type="scientific">Persephonella atlantica</name>
    <dbReference type="NCBI Taxonomy" id="2699429"/>
    <lineage>
        <taxon>Bacteria</taxon>
        <taxon>Pseudomonadati</taxon>
        <taxon>Aquificota</taxon>
        <taxon>Aquificia</taxon>
        <taxon>Aquificales</taxon>
        <taxon>Hydrogenothermaceae</taxon>
        <taxon>Persephonella</taxon>
    </lineage>
</organism>
<keyword evidence="5 9" id="KW-0028">Amino-acid biosynthesis</keyword>
<comment type="pathway">
    <text evidence="2 9">Amino-acid biosynthesis; L-tryptophan biosynthesis; L-tryptophan from chorismate: step 3/5.</text>
</comment>
<evidence type="ECO:0000256" key="2">
    <source>
        <dbReference type="ARBA" id="ARBA00004664"/>
    </source>
</evidence>
<dbReference type="InterPro" id="IPR044643">
    <property type="entry name" value="TrpF_fam"/>
</dbReference>
<reference evidence="11 12" key="1">
    <citation type="journal article" date="2021" name="Syst. Appl. Microbiol.">
        <title>Persephonella atlantica sp. nov.: How to adapt to physico-chemical gradients in high temperature hydrothermal habitats.</title>
        <authorList>
            <person name="Francois D.X."/>
            <person name="Godfroy A."/>
            <person name="Mathien C."/>
            <person name="Aube J."/>
            <person name="Cathalot C."/>
            <person name="Lesongeur F."/>
            <person name="L'Haridon S."/>
            <person name="Philippon X."/>
            <person name="Roussel E.G."/>
        </authorList>
    </citation>
    <scope>NUCLEOTIDE SEQUENCE [LARGE SCALE GENOMIC DNA]</scope>
    <source>
        <strain evidence="11 12">MO1340</strain>
    </source>
</reference>
<sequence length="212" mass="24231">MRDYILKICGLTDRKQAEEIAYLGATHIGMIYFEKSPRHIDLEKIKEISTGIKGRAKSVAVVVNPAEKTVWKLLEIVDIIQFHGEESMQFVSSFPKEKVIKAFRIKDETDIEKIKPFVEENYTILIDAYSEKAYGGTGKQINPELAKKVVQMHRRTVLSGGLSPENVEKLLRQIKPYGVDASSKLEIKPGVKDLKKVKEFIERVKRFYESDS</sequence>
<keyword evidence="12" id="KW-1185">Reference proteome</keyword>
<dbReference type="PANTHER" id="PTHR42894:SF1">
    <property type="entry name" value="N-(5'-PHOSPHORIBOSYL)ANTHRANILATE ISOMERASE"/>
    <property type="match status" value="1"/>
</dbReference>
<comment type="caution">
    <text evidence="11">The sequence shown here is derived from an EMBL/GenBank/DDBJ whole genome shotgun (WGS) entry which is preliminary data.</text>
</comment>
<protein>
    <recommendedName>
        <fullName evidence="4 9">N-(5'-phosphoribosyl)anthranilate isomerase</fullName>
        <shortName evidence="9">PRAI</shortName>
        <ecNumber evidence="3 9">5.3.1.24</ecNumber>
    </recommendedName>
</protein>
<evidence type="ECO:0000256" key="6">
    <source>
        <dbReference type="ARBA" id="ARBA00022822"/>
    </source>
</evidence>
<dbReference type="Proteomes" id="UP000772812">
    <property type="component" value="Unassembled WGS sequence"/>
</dbReference>
<dbReference type="SUPFAM" id="SSF51366">
    <property type="entry name" value="Ribulose-phoshate binding barrel"/>
    <property type="match status" value="1"/>
</dbReference>
<evidence type="ECO:0000256" key="9">
    <source>
        <dbReference type="HAMAP-Rule" id="MF_00135"/>
    </source>
</evidence>
<keyword evidence="7 9" id="KW-0057">Aromatic amino acid biosynthesis</keyword>
<proteinExistence type="inferred from homology"/>
<feature type="domain" description="N-(5'phosphoribosyl) anthranilate isomerase (PRAI)" evidence="10">
    <location>
        <begin position="6"/>
        <end position="202"/>
    </location>
</feature>
<dbReference type="GO" id="GO:0016853">
    <property type="term" value="F:isomerase activity"/>
    <property type="evidence" value="ECO:0007669"/>
    <property type="project" value="UniProtKB-KW"/>
</dbReference>
<evidence type="ECO:0000313" key="12">
    <source>
        <dbReference type="Proteomes" id="UP000772812"/>
    </source>
</evidence>
<dbReference type="InterPro" id="IPR011060">
    <property type="entry name" value="RibuloseP-bd_barrel"/>
</dbReference>
<dbReference type="Pfam" id="PF00697">
    <property type="entry name" value="PRAI"/>
    <property type="match status" value="1"/>
</dbReference>
<comment type="similarity">
    <text evidence="9">Belongs to the TrpF family.</text>
</comment>
<evidence type="ECO:0000259" key="10">
    <source>
        <dbReference type="Pfam" id="PF00697"/>
    </source>
</evidence>
<gene>
    <name evidence="9" type="primary">trpF</name>
    <name evidence="11" type="ORF">GWK41_07805</name>
</gene>
<keyword evidence="8 9" id="KW-0413">Isomerase</keyword>
<comment type="catalytic activity">
    <reaction evidence="1 9">
        <text>N-(5-phospho-beta-D-ribosyl)anthranilate = 1-(2-carboxyphenylamino)-1-deoxy-D-ribulose 5-phosphate</text>
        <dbReference type="Rhea" id="RHEA:21540"/>
        <dbReference type="ChEBI" id="CHEBI:18277"/>
        <dbReference type="ChEBI" id="CHEBI:58613"/>
        <dbReference type="EC" id="5.3.1.24"/>
    </reaction>
</comment>
<dbReference type="InterPro" id="IPR013785">
    <property type="entry name" value="Aldolase_TIM"/>
</dbReference>
<dbReference type="InterPro" id="IPR001240">
    <property type="entry name" value="PRAI_dom"/>
</dbReference>
<name>A0ABS1GJ81_9AQUI</name>
<evidence type="ECO:0000256" key="5">
    <source>
        <dbReference type="ARBA" id="ARBA00022605"/>
    </source>
</evidence>